<reference evidence="2" key="2">
    <citation type="submission" date="2018-07" db="EMBL/GenBank/DDBJ databases">
        <authorList>
            <person name="Quirk P.G."/>
            <person name="Krulwich T.A."/>
        </authorList>
    </citation>
    <scope>NUCLEOTIDE SEQUENCE</scope>
</reference>
<evidence type="ECO:0000313" key="1">
    <source>
        <dbReference type="EMBL" id="SSX05972.1"/>
    </source>
</evidence>
<protein>
    <submittedName>
        <fullName evidence="1">CSON013324 protein</fullName>
    </submittedName>
</protein>
<dbReference type="VEuPathDB" id="VectorBase:CSON013324"/>
<organism evidence="1">
    <name type="scientific">Culicoides sonorensis</name>
    <name type="common">Biting midge</name>
    <dbReference type="NCBI Taxonomy" id="179676"/>
    <lineage>
        <taxon>Eukaryota</taxon>
        <taxon>Metazoa</taxon>
        <taxon>Ecdysozoa</taxon>
        <taxon>Arthropoda</taxon>
        <taxon>Hexapoda</taxon>
        <taxon>Insecta</taxon>
        <taxon>Pterygota</taxon>
        <taxon>Neoptera</taxon>
        <taxon>Endopterygota</taxon>
        <taxon>Diptera</taxon>
        <taxon>Nematocera</taxon>
        <taxon>Chironomoidea</taxon>
        <taxon>Ceratopogonidae</taxon>
        <taxon>Ceratopogoninae</taxon>
        <taxon>Culicoides</taxon>
        <taxon>Monoculicoides</taxon>
    </lineage>
</organism>
<accession>A0A336KPJ5</accession>
<reference evidence="1" key="1">
    <citation type="submission" date="2018-04" db="EMBL/GenBank/DDBJ databases">
        <authorList>
            <person name="Go L.Y."/>
            <person name="Mitchell J.A."/>
        </authorList>
    </citation>
    <scope>NUCLEOTIDE SEQUENCE</scope>
    <source>
        <tissue evidence="1">Whole organism</tissue>
    </source>
</reference>
<sequence length="394" mass="45852">MSLEFHTRLQNIVTTILEILNSSQSRSVSKYIHVLHCMQEEVLRGDVLHCQKSCKFALALIYRMIGYCSRIKNDVSNTFYCLKLALHHLQYFETDKTCHILKCEAGLFLIGVTIEMKDYGETKFALNLVENLISSQKLCAENSSIVTDNEYFRLYRKFISKQVGLAFENNVELEYKVQNMYFQLKMQFESMTEIHDNKVSPATLELLRHQIESDKNNSLEWMAEACNASLNLSATNQFSQSWYLLCVMESLITLEKIRVQSNKVDDTVILDRLKSFEGQSNVVKAFHMYHLLLYCSRILPLKLKYKMDFDTLQSICSSLRPNSTLIVKINLVKPIPLASELLYEQPTVTKENMRLIYEEAMNYLNFARTLLKQNELLALNFQTLIENLNKFKLN</sequence>
<proteinExistence type="predicted"/>
<name>A0A336KPJ5_CULSO</name>
<dbReference type="EMBL" id="UFQS01000668">
    <property type="protein sequence ID" value="SSX05972.1"/>
    <property type="molecule type" value="Genomic_DNA"/>
</dbReference>
<dbReference type="AlphaFoldDB" id="A0A336KPJ5"/>
<dbReference type="EMBL" id="UFQT01000668">
    <property type="protein sequence ID" value="SSX26329.1"/>
    <property type="molecule type" value="Genomic_DNA"/>
</dbReference>
<evidence type="ECO:0000313" key="2">
    <source>
        <dbReference type="EMBL" id="SSX26329.1"/>
    </source>
</evidence>
<gene>
    <name evidence="1" type="primary">CSON013324</name>
</gene>